<dbReference type="PANTHER" id="PTHR32063">
    <property type="match status" value="1"/>
</dbReference>
<feature type="transmembrane region" description="Helical" evidence="1">
    <location>
        <begin position="466"/>
        <end position="488"/>
    </location>
</feature>
<organism evidence="2 3">
    <name type="scientific">Pseudodesulfovibrio karagichevae</name>
    <dbReference type="NCBI Taxonomy" id="3239305"/>
    <lineage>
        <taxon>Bacteria</taxon>
        <taxon>Pseudomonadati</taxon>
        <taxon>Thermodesulfobacteriota</taxon>
        <taxon>Desulfovibrionia</taxon>
        <taxon>Desulfovibrionales</taxon>
        <taxon>Desulfovibrionaceae</taxon>
    </lineage>
</organism>
<dbReference type="InterPro" id="IPR001036">
    <property type="entry name" value="Acrflvin-R"/>
</dbReference>
<evidence type="ECO:0000313" key="3">
    <source>
        <dbReference type="Proteomes" id="UP001568698"/>
    </source>
</evidence>
<dbReference type="PANTHER" id="PTHR32063:SF16">
    <property type="entry name" value="CATION EFFLUX SYSTEM (ACRB_ACRD_ACRF FAMILY)"/>
    <property type="match status" value="1"/>
</dbReference>
<feature type="transmembrane region" description="Helical" evidence="1">
    <location>
        <begin position="1048"/>
        <end position="1074"/>
    </location>
</feature>
<proteinExistence type="predicted"/>
<feature type="transmembrane region" description="Helical" evidence="1">
    <location>
        <begin position="972"/>
        <end position="990"/>
    </location>
</feature>
<feature type="transmembrane region" description="Helical" evidence="1">
    <location>
        <begin position="563"/>
        <end position="585"/>
    </location>
</feature>
<feature type="transmembrane region" description="Helical" evidence="1">
    <location>
        <begin position="911"/>
        <end position="932"/>
    </location>
</feature>
<feature type="transmembrane region" description="Helical" evidence="1">
    <location>
        <begin position="365"/>
        <end position="383"/>
    </location>
</feature>
<keyword evidence="1" id="KW-1133">Transmembrane helix</keyword>
<dbReference type="PRINTS" id="PR00702">
    <property type="entry name" value="ACRIFLAVINRP"/>
</dbReference>
<protein>
    <submittedName>
        <fullName evidence="2">Efflux RND transporter permease subunit</fullName>
    </submittedName>
</protein>
<dbReference type="Gene3D" id="1.20.1640.10">
    <property type="entry name" value="Multidrug efflux transporter AcrB transmembrane domain"/>
    <property type="match status" value="2"/>
</dbReference>
<dbReference type="Gene3D" id="3.30.2090.10">
    <property type="entry name" value="Multidrug efflux transporter AcrB TolC docking domain, DN and DC subdomains"/>
    <property type="match status" value="2"/>
</dbReference>
<dbReference type="InterPro" id="IPR027463">
    <property type="entry name" value="AcrB_DN_DC_subdom"/>
</dbReference>
<gene>
    <name evidence="2" type="ORF">AB6M95_17810</name>
</gene>
<reference evidence="2 3" key="1">
    <citation type="submission" date="2024-08" db="EMBL/GenBank/DDBJ databases">
        <title>Sulfate-reducing bacteria isolated from formation water of the oil field in Kazakhstan and description of Pseudodesulfovibrio sp.</title>
        <authorList>
            <person name="Bidzhieva S.K."/>
            <person name="Tourova T.P."/>
            <person name="Grouzdev D.S."/>
            <person name="Beletsky A.V."/>
            <person name="Sokolova D.S."/>
            <person name="Samigullina S.R."/>
            <person name="Poltaraus A.B."/>
            <person name="Avtukh A.N."/>
            <person name="Tereshina V.M."/>
            <person name="Zhaparov N.S."/>
            <person name="Mardanov A.V."/>
            <person name="Nazina T.N."/>
        </authorList>
    </citation>
    <scope>NUCLEOTIDE SEQUENCE [LARGE SCALE GENOMIC DNA]</scope>
    <source>
        <strain evidence="2 3">9FUS</strain>
    </source>
</reference>
<keyword evidence="1" id="KW-0812">Transmembrane</keyword>
<dbReference type="Pfam" id="PF00873">
    <property type="entry name" value="ACR_tran"/>
    <property type="match status" value="1"/>
</dbReference>
<evidence type="ECO:0000313" key="2">
    <source>
        <dbReference type="EMBL" id="MEZ7198607.1"/>
    </source>
</evidence>
<dbReference type="Proteomes" id="UP001568698">
    <property type="component" value="Unassembled WGS sequence"/>
</dbReference>
<feature type="transmembrane region" description="Helical" evidence="1">
    <location>
        <begin position="938"/>
        <end position="960"/>
    </location>
</feature>
<dbReference type="SUPFAM" id="SSF82714">
    <property type="entry name" value="Multidrug efflux transporter AcrB TolC docking domain, DN and DC subdomains"/>
    <property type="match status" value="2"/>
</dbReference>
<feature type="transmembrane region" description="Helical" evidence="1">
    <location>
        <begin position="500"/>
        <end position="521"/>
    </location>
</feature>
<comment type="caution">
    <text evidence="2">The sequence shown here is derived from an EMBL/GenBank/DDBJ whole genome shotgun (WGS) entry which is preliminary data.</text>
</comment>
<dbReference type="Gene3D" id="3.30.70.1430">
    <property type="entry name" value="Multidrug efflux transporter AcrB pore domain"/>
    <property type="match status" value="2"/>
</dbReference>
<dbReference type="SUPFAM" id="SSF82693">
    <property type="entry name" value="Multidrug efflux transporter AcrB pore domain, PN1, PN2, PC1 and PC2 subdomains"/>
    <property type="match status" value="3"/>
</dbReference>
<dbReference type="Gene3D" id="3.30.70.1440">
    <property type="entry name" value="Multidrug efflux transporter AcrB pore domain"/>
    <property type="match status" value="1"/>
</dbReference>
<accession>A0ABV4K6K6</accession>
<dbReference type="RefSeq" id="WP_371388094.1">
    <property type="nucleotide sequence ID" value="NZ_JBGLYH010000081.1"/>
</dbReference>
<keyword evidence="3" id="KW-1185">Reference proteome</keyword>
<dbReference type="Gene3D" id="3.30.70.1320">
    <property type="entry name" value="Multidrug efflux transporter AcrB pore domain like"/>
    <property type="match status" value="1"/>
</dbReference>
<evidence type="ECO:0000256" key="1">
    <source>
        <dbReference type="SAM" id="Phobius"/>
    </source>
</evidence>
<dbReference type="EMBL" id="JBGLYH010000081">
    <property type="protein sequence ID" value="MEZ7198607.1"/>
    <property type="molecule type" value="Genomic_DNA"/>
</dbReference>
<name>A0ABV4K6K6_9BACT</name>
<keyword evidence="1" id="KW-0472">Membrane</keyword>
<sequence>MQPDTSRVEGLLPSFVRYFLTSQMSIILALASLLVGVAAILVTPREEEPQIVVPMADVMVQVPGASAEEVEKLVTTPLERLLWQIDGVEYVYSTSSKDRTAVTVRFYVGENREDSLIKLYNTIMKNQDLVPSVVSGWVVKPVEIDDVPIVTLTLHAAHGFEDRYTDFDLRRMAEELFHRLAEVEDISRVRLYSGRSREVRVELHPDRMAGFHVSPQEIAKALKGADSSLAAGHFMADDKDTPVVSESFLLSADDAASLVVGVFDDKPVYLRDVADVIDGPAEPTSYSRIGFSDLYMTEHGKQPENVSRPAVTIGLSKKKGVNAVGVADAVIKRAHELERDVLPEGVTLTVTRDYGQTAHAKVNDLLSSLLFAIITVIALLAFTLGWREALVVALAVPMSFSLALFVNHLMGYTINRVTLFALILSLGLVVDDPITNVDNIQRHIRMGLRDPLEATLAAVKEVLPPVILSTLAIIVSFAPLFFITGMMGPYMAPMAANVPLTVSFSTVAALTVVPWMAYLLLRNHKPKKPRPEEGKPEKKVGTRLLRFYGAAITPFLDKARNRWLLLFTILAGLGLCAGLVLMRLVPLKMLPFDNKNEFQILVDMPEGTTLERTDRAVRDFEAYLRTVPEVTDFVTYAGAPSPMDFNGMVRHYYWREQPNLADIRVNLKDKSERAMQSHAIGLRLRNDLQAIADRNFVRMKLVETPPGPPVIATLTAEIYGRPGMDYRSLIQGARHVESVMSTLPGLVDLDDSSETDRTMYDFVLDKEKAALHGVTTADVVDTLRMALSGSVPANVHLPNERQPLPVRLVLPVGLRTGPDSLGELRMKTASGAMVPLAELGSFRKVPAEQPIYHKNLRRVAYVYAETAGIPPGEAVIDLQSMLRKDPLQPGLTTEWAGEGEWKITLDVFRDLGIAFAAALVGIFILLVGQTGSFVMPTLIMSAIPLTLLGILPGFWLLNLVAGSTVGGFGDPVFFTATSMIGMIALGGIVIRNSLVLIEFIQSEVKDGVPLKQAIVQSGAVRMRPIVLTALTTALGAWPITLDPIFSGLAWALIFGLVASTLFTLVVVPSGYYALYGGKESGGEEAV</sequence>
<dbReference type="SUPFAM" id="SSF82866">
    <property type="entry name" value="Multidrug efflux transporter AcrB transmembrane domain"/>
    <property type="match status" value="2"/>
</dbReference>
<feature type="transmembrane region" description="Helical" evidence="1">
    <location>
        <begin position="389"/>
        <end position="406"/>
    </location>
</feature>
<feature type="transmembrane region" description="Helical" evidence="1">
    <location>
        <begin position="20"/>
        <end position="42"/>
    </location>
</feature>